<dbReference type="Pfam" id="PF00254">
    <property type="entry name" value="FKBP_C"/>
    <property type="match status" value="1"/>
</dbReference>
<keyword evidence="11" id="KW-1185">Reference proteome</keyword>
<dbReference type="InterPro" id="IPR036944">
    <property type="entry name" value="PPIase_FKBP_N_sf"/>
</dbReference>
<dbReference type="PROSITE" id="PS51257">
    <property type="entry name" value="PROKAR_LIPOPROTEIN"/>
    <property type="match status" value="1"/>
</dbReference>
<keyword evidence="3 5" id="KW-0697">Rotamase</keyword>
<evidence type="ECO:0000259" key="9">
    <source>
        <dbReference type="PROSITE" id="PS50059"/>
    </source>
</evidence>
<dbReference type="OrthoDB" id="9814548at2"/>
<dbReference type="PANTHER" id="PTHR43811">
    <property type="entry name" value="FKBP-TYPE PEPTIDYL-PROLYL CIS-TRANS ISOMERASE FKPA"/>
    <property type="match status" value="1"/>
</dbReference>
<comment type="similarity">
    <text evidence="2 6">Belongs to the FKBP-type PPIase family.</text>
</comment>
<dbReference type="Gene3D" id="3.10.50.40">
    <property type="match status" value="1"/>
</dbReference>
<feature type="chain" id="PRO_5007904861" description="Peptidyl-prolyl cis-trans isomerase" evidence="8">
    <location>
        <begin position="22"/>
        <end position="302"/>
    </location>
</feature>
<evidence type="ECO:0000256" key="8">
    <source>
        <dbReference type="SAM" id="SignalP"/>
    </source>
</evidence>
<feature type="domain" description="PPIase FKBP-type" evidence="9">
    <location>
        <begin position="196"/>
        <end position="280"/>
    </location>
</feature>
<keyword evidence="4 5" id="KW-0413">Isomerase</keyword>
<dbReference type="Pfam" id="PF01346">
    <property type="entry name" value="FKBP_N"/>
    <property type="match status" value="1"/>
</dbReference>
<feature type="signal peptide" evidence="8">
    <location>
        <begin position="1"/>
        <end position="21"/>
    </location>
</feature>
<gene>
    <name evidence="10" type="ORF">PJIAN_1296</name>
</gene>
<dbReference type="EC" id="5.2.1.8" evidence="6"/>
<proteinExistence type="inferred from homology"/>
<protein>
    <recommendedName>
        <fullName evidence="6">Peptidyl-prolyl cis-trans isomerase</fullName>
        <ecNumber evidence="6">5.2.1.8</ecNumber>
    </recommendedName>
</protein>
<organism evidence="10 11">
    <name type="scientific">Paludibacter jiangxiensis</name>
    <dbReference type="NCBI Taxonomy" id="681398"/>
    <lineage>
        <taxon>Bacteria</taxon>
        <taxon>Pseudomonadati</taxon>
        <taxon>Bacteroidota</taxon>
        <taxon>Bacteroidia</taxon>
        <taxon>Bacteroidales</taxon>
        <taxon>Paludibacteraceae</taxon>
        <taxon>Paludibacter</taxon>
    </lineage>
</organism>
<evidence type="ECO:0000256" key="3">
    <source>
        <dbReference type="ARBA" id="ARBA00023110"/>
    </source>
</evidence>
<dbReference type="InterPro" id="IPR001179">
    <property type="entry name" value="PPIase_FKBP_dom"/>
</dbReference>
<evidence type="ECO:0000256" key="7">
    <source>
        <dbReference type="SAM" id="MobiDB-lite"/>
    </source>
</evidence>
<dbReference type="AlphaFoldDB" id="A0A170YD63"/>
<evidence type="ECO:0000256" key="1">
    <source>
        <dbReference type="ARBA" id="ARBA00000971"/>
    </source>
</evidence>
<dbReference type="PANTHER" id="PTHR43811:SF19">
    <property type="entry name" value="39 KDA FK506-BINDING NUCLEAR PROTEIN"/>
    <property type="match status" value="1"/>
</dbReference>
<dbReference type="Proteomes" id="UP000076586">
    <property type="component" value="Unassembled WGS sequence"/>
</dbReference>
<comment type="caution">
    <text evidence="10">The sequence shown here is derived from an EMBL/GenBank/DDBJ whole genome shotgun (WGS) entry which is preliminary data.</text>
</comment>
<dbReference type="STRING" id="681398.PJIAN_1296"/>
<dbReference type="PROSITE" id="PS50059">
    <property type="entry name" value="FKBP_PPIASE"/>
    <property type="match status" value="1"/>
</dbReference>
<evidence type="ECO:0000313" key="11">
    <source>
        <dbReference type="Proteomes" id="UP000076586"/>
    </source>
</evidence>
<dbReference type="InterPro" id="IPR000774">
    <property type="entry name" value="PPIase_FKBP_N"/>
</dbReference>
<sequence>MKKLSVLVVAGLALMVGFSSCSQSSVKMKTQLDSLNYAFGVLNGPQVKAYSLGGDTTAKAVDAFIKGFEKGIGSDDKYIAQYATGLNIGASLKKQSKGGLMGDSTLKMNVELIKAGLIAGMKNKGMKIRPEVAEMFFRTTMQKLQAEKSKKLYGKNIEEGKKFLEANKKKPGVVTTPDGLQYEVIKAGNGPKPTANDQVKVNYKGTLINGTVFDTNEGKAPVTFGVGQVIKGWSEALTMMPVGSKWKIYVPAELGYMEREMGAIKPFSTLVFEVELLSIEKAPAQPEGPQGPGAPQGAPQGR</sequence>
<dbReference type="InterPro" id="IPR046357">
    <property type="entry name" value="PPIase_dom_sf"/>
</dbReference>
<dbReference type="EMBL" id="BDCR01000001">
    <property type="protein sequence ID" value="GAT61713.1"/>
    <property type="molecule type" value="Genomic_DNA"/>
</dbReference>
<accession>A0A170YD63</accession>
<dbReference type="Gene3D" id="1.10.287.460">
    <property type="entry name" value="Peptidyl-prolyl cis-trans isomerase, FKBP-type, N-terminal domain"/>
    <property type="match status" value="1"/>
</dbReference>
<feature type="region of interest" description="Disordered" evidence="7">
    <location>
        <begin position="281"/>
        <end position="302"/>
    </location>
</feature>
<evidence type="ECO:0000256" key="2">
    <source>
        <dbReference type="ARBA" id="ARBA00006577"/>
    </source>
</evidence>
<reference evidence="11" key="1">
    <citation type="submission" date="2016-04" db="EMBL/GenBank/DDBJ databases">
        <title>Draft genome sequence of Paludibacter jiangxiensis strain NM7.</title>
        <authorList>
            <person name="Qiu Y."/>
            <person name="Matsuura N."/>
            <person name="Ohashi A."/>
            <person name="Tourlousse M.D."/>
            <person name="Sekiguchi Y."/>
        </authorList>
    </citation>
    <scope>NUCLEOTIDE SEQUENCE [LARGE SCALE GENOMIC DNA]</scope>
    <source>
        <strain evidence="11">NM7</strain>
    </source>
</reference>
<dbReference type="SUPFAM" id="SSF54534">
    <property type="entry name" value="FKBP-like"/>
    <property type="match status" value="1"/>
</dbReference>
<reference evidence="11" key="2">
    <citation type="journal article" date="2017" name="Genome Announc.">
        <title>Draft genome sequence of Paludibacter jiangxiensis NM7(T), a propionate-producing fermentative bacterium.</title>
        <authorList>
            <person name="Qiu Y.-L."/>
            <person name="Tourlousse D.M."/>
            <person name="Matsuura N."/>
            <person name="Ohashi A."/>
            <person name="Sekiguchi Y."/>
        </authorList>
    </citation>
    <scope>NUCLEOTIDE SEQUENCE [LARGE SCALE GENOMIC DNA]</scope>
    <source>
        <strain evidence="11">NM7</strain>
    </source>
</reference>
<dbReference type="RefSeq" id="WP_068701330.1">
    <property type="nucleotide sequence ID" value="NZ_BDCR01000001.1"/>
</dbReference>
<evidence type="ECO:0000256" key="4">
    <source>
        <dbReference type="ARBA" id="ARBA00023235"/>
    </source>
</evidence>
<comment type="catalytic activity">
    <reaction evidence="1 5 6">
        <text>[protein]-peptidylproline (omega=180) = [protein]-peptidylproline (omega=0)</text>
        <dbReference type="Rhea" id="RHEA:16237"/>
        <dbReference type="Rhea" id="RHEA-COMP:10747"/>
        <dbReference type="Rhea" id="RHEA-COMP:10748"/>
        <dbReference type="ChEBI" id="CHEBI:83833"/>
        <dbReference type="ChEBI" id="CHEBI:83834"/>
        <dbReference type="EC" id="5.2.1.8"/>
    </reaction>
</comment>
<feature type="compositionally biased region" description="Low complexity" evidence="7">
    <location>
        <begin position="282"/>
        <end position="302"/>
    </location>
</feature>
<evidence type="ECO:0000313" key="10">
    <source>
        <dbReference type="EMBL" id="GAT61713.1"/>
    </source>
</evidence>
<keyword evidence="8" id="KW-0732">Signal</keyword>
<dbReference type="GO" id="GO:0006457">
    <property type="term" value="P:protein folding"/>
    <property type="evidence" value="ECO:0007669"/>
    <property type="project" value="InterPro"/>
</dbReference>
<name>A0A170YD63_9BACT</name>
<dbReference type="GO" id="GO:0003755">
    <property type="term" value="F:peptidyl-prolyl cis-trans isomerase activity"/>
    <property type="evidence" value="ECO:0007669"/>
    <property type="project" value="UniProtKB-UniRule"/>
</dbReference>
<evidence type="ECO:0000256" key="6">
    <source>
        <dbReference type="RuleBase" id="RU003915"/>
    </source>
</evidence>
<evidence type="ECO:0000256" key="5">
    <source>
        <dbReference type="PROSITE-ProRule" id="PRU00277"/>
    </source>
</evidence>